<name>A0A7G2CLY6_9TRYP</name>
<dbReference type="VEuPathDB" id="TriTrypDB:ADEAN_000707200"/>
<keyword evidence="2" id="KW-1185">Reference proteome</keyword>
<sequence length="147" mass="15891">MFSFVSAPSDSLDTFSHASFNPNTNRSILSNNVSFPFTADAPPLRAQFDSFGDYGSPATDPYAFSLKNTFADSFRLTSFLNRNDSHCIMGTSPNTGSVSSMVPVHIGDLPLFKSMRQGDSVDHTALNSFSAIKEDDSYTTEASGHGQ</sequence>
<organism evidence="1 2">
    <name type="scientific">Angomonas deanei</name>
    <dbReference type="NCBI Taxonomy" id="59799"/>
    <lineage>
        <taxon>Eukaryota</taxon>
        <taxon>Discoba</taxon>
        <taxon>Euglenozoa</taxon>
        <taxon>Kinetoplastea</taxon>
        <taxon>Metakinetoplastina</taxon>
        <taxon>Trypanosomatida</taxon>
        <taxon>Trypanosomatidae</taxon>
        <taxon>Strigomonadinae</taxon>
        <taxon>Angomonas</taxon>
    </lineage>
</organism>
<evidence type="ECO:0000313" key="1">
    <source>
        <dbReference type="EMBL" id="CAD2219563.1"/>
    </source>
</evidence>
<protein>
    <submittedName>
        <fullName evidence="1">Uncharacterized protein</fullName>
    </submittedName>
</protein>
<dbReference type="Proteomes" id="UP000515908">
    <property type="component" value="Chromosome 14"/>
</dbReference>
<dbReference type="EMBL" id="LR877158">
    <property type="protein sequence ID" value="CAD2219563.1"/>
    <property type="molecule type" value="Genomic_DNA"/>
</dbReference>
<dbReference type="AlphaFoldDB" id="A0A7G2CLY6"/>
<gene>
    <name evidence="1" type="ORF">ADEAN_000707200</name>
</gene>
<proteinExistence type="predicted"/>
<reference evidence="1 2" key="1">
    <citation type="submission" date="2020-08" db="EMBL/GenBank/DDBJ databases">
        <authorList>
            <person name="Newling K."/>
            <person name="Davey J."/>
            <person name="Forrester S."/>
        </authorList>
    </citation>
    <scope>NUCLEOTIDE SEQUENCE [LARGE SCALE GENOMIC DNA]</scope>
    <source>
        <strain evidence="2">Crithidia deanei Carvalho (ATCC PRA-265)</strain>
    </source>
</reference>
<evidence type="ECO:0000313" key="2">
    <source>
        <dbReference type="Proteomes" id="UP000515908"/>
    </source>
</evidence>
<accession>A0A7G2CLY6</accession>